<dbReference type="InterPro" id="IPR001845">
    <property type="entry name" value="HTH_ArsR_DNA-bd_dom"/>
</dbReference>
<dbReference type="SUPFAM" id="SSF46785">
    <property type="entry name" value="Winged helix' DNA-binding domain"/>
    <property type="match status" value="1"/>
</dbReference>
<dbReference type="InterPro" id="IPR036388">
    <property type="entry name" value="WH-like_DNA-bd_sf"/>
</dbReference>
<dbReference type="Gene3D" id="1.10.10.10">
    <property type="entry name" value="Winged helix-like DNA-binding domain superfamily/Winged helix DNA-binding domain"/>
    <property type="match status" value="1"/>
</dbReference>
<dbReference type="RefSeq" id="WP_289413461.1">
    <property type="nucleotide sequence ID" value="NZ_JAQIBD010000002.1"/>
</dbReference>
<dbReference type="Pfam" id="PF01022">
    <property type="entry name" value="HTH_5"/>
    <property type="match status" value="1"/>
</dbReference>
<dbReference type="EMBL" id="JAQIBD010000002">
    <property type="protein sequence ID" value="MDM5271735.1"/>
    <property type="molecule type" value="Genomic_DNA"/>
</dbReference>
<evidence type="ECO:0000313" key="3">
    <source>
        <dbReference type="Proteomes" id="UP001169069"/>
    </source>
</evidence>
<dbReference type="PROSITE" id="PS50987">
    <property type="entry name" value="HTH_ARSR_2"/>
    <property type="match status" value="1"/>
</dbReference>
<sequence>MEIFLQTIGALHDETRIKLLRFIEQHRSVCIYELEQVFEMIQSYISPHFKILKEISYMEIDHSKYCKACTND</sequence>
<organism evidence="2 3">
    <name type="scientific">Sulfurovum zhangzhouensis</name>
    <dbReference type="NCBI Taxonomy" id="3019067"/>
    <lineage>
        <taxon>Bacteria</taxon>
        <taxon>Pseudomonadati</taxon>
        <taxon>Campylobacterota</taxon>
        <taxon>Epsilonproteobacteria</taxon>
        <taxon>Campylobacterales</taxon>
        <taxon>Sulfurovaceae</taxon>
        <taxon>Sulfurovum</taxon>
    </lineage>
</organism>
<evidence type="ECO:0000313" key="2">
    <source>
        <dbReference type="EMBL" id="MDM5271735.1"/>
    </source>
</evidence>
<comment type="caution">
    <text evidence="2">The sequence shown here is derived from an EMBL/GenBank/DDBJ whole genome shotgun (WGS) entry which is preliminary data.</text>
</comment>
<feature type="domain" description="HTH arsR-type" evidence="1">
    <location>
        <begin position="1"/>
        <end position="72"/>
    </location>
</feature>
<dbReference type="PRINTS" id="PR00778">
    <property type="entry name" value="HTHARSR"/>
</dbReference>
<gene>
    <name evidence="2" type="ORF">PGH07_06070</name>
</gene>
<name>A0ABT7QY32_9BACT</name>
<keyword evidence="3" id="KW-1185">Reference proteome</keyword>
<proteinExistence type="predicted"/>
<dbReference type="InterPro" id="IPR036390">
    <property type="entry name" value="WH_DNA-bd_sf"/>
</dbReference>
<accession>A0ABT7QY32</accession>
<reference evidence="2" key="1">
    <citation type="submission" date="2023-01" db="EMBL/GenBank/DDBJ databases">
        <title>Sulfurovum sp. zt1-1 genome assembly.</title>
        <authorList>
            <person name="Wang J."/>
        </authorList>
    </citation>
    <scope>NUCLEOTIDE SEQUENCE</scope>
    <source>
        <strain evidence="2">Zt1-1</strain>
    </source>
</reference>
<protein>
    <submittedName>
        <fullName evidence="2">ArsR family transcriptional regulator</fullName>
    </submittedName>
</protein>
<dbReference type="Proteomes" id="UP001169069">
    <property type="component" value="Unassembled WGS sequence"/>
</dbReference>
<evidence type="ECO:0000259" key="1">
    <source>
        <dbReference type="PROSITE" id="PS50987"/>
    </source>
</evidence>